<dbReference type="STRING" id="863227.GCA_000373005_05721"/>
<dbReference type="Pfam" id="PF13807">
    <property type="entry name" value="GNVR"/>
    <property type="match status" value="1"/>
</dbReference>
<dbReference type="AlphaFoldDB" id="A0A2N7X070"/>
<evidence type="ECO:0000259" key="9">
    <source>
        <dbReference type="Pfam" id="PF13807"/>
    </source>
</evidence>
<evidence type="ECO:0000256" key="1">
    <source>
        <dbReference type="ARBA" id="ARBA00022679"/>
    </source>
</evidence>
<dbReference type="GO" id="GO:0005524">
    <property type="term" value="F:ATP binding"/>
    <property type="evidence" value="ECO:0007669"/>
    <property type="project" value="UniProtKB-KW"/>
</dbReference>
<accession>A0A2N7X070</accession>
<dbReference type="EMBL" id="PNYC01000013">
    <property type="protein sequence ID" value="PMS35129.1"/>
    <property type="molecule type" value="Genomic_DNA"/>
</dbReference>
<keyword evidence="7" id="KW-0812">Transmembrane</keyword>
<feature type="domain" description="Tyrosine-protein kinase G-rich" evidence="9">
    <location>
        <begin position="368"/>
        <end position="443"/>
    </location>
</feature>
<evidence type="ECO:0000256" key="2">
    <source>
        <dbReference type="ARBA" id="ARBA00022741"/>
    </source>
</evidence>
<dbReference type="Pfam" id="PF23607">
    <property type="entry name" value="WZC_N"/>
    <property type="match status" value="1"/>
</dbReference>
<gene>
    <name evidence="10" type="ORF">C0Z20_20055</name>
</gene>
<keyword evidence="1" id="KW-0808">Transferase</keyword>
<keyword evidence="7" id="KW-1133">Transmembrane helix</keyword>
<keyword evidence="5" id="KW-0829">Tyrosine-protein kinase</keyword>
<keyword evidence="11" id="KW-1185">Reference proteome</keyword>
<sequence>MLNLLRDHLSEFAAIAAVTIGLAVAYAFLAEPLYSGDVLLRLDAPEPNALGIASENQVYQPPAAPSPSGEIAVMQSRSVIEPVIDRYQFDLTITPRSFPILGAIASAFATPGKPARPWLWLDSFAWGGEQIKIASLHVPPALEDESLELVSLADHEYELRGPSGEHLLSGFVGEPASSSGVTITVTQLVARPGTIFKVIRWNPIDAFNQFLRRMKVIDKAKDTGVIQIAYMNPSPAMAAEVANALAQQYVALAIANRQRDDTATLAFINKELPRLNAQLKRAERALNDYRNSANSLQPTAEAQAYLQGGIDFQRQIATLQLQRTQLLERYQPDSRWVRNVDTQLADLMRANQAFEARFADMPTSERRSADLARDARVAEAVYLGMQNKAEQLSVRRASTSGGVHIVDDALRPHRPVKPNRLLVISAGTVLGLIAGTVFVFVRHHVMTGVTDPLFVEQGMSVPVLGKVLFSANQARLDEEIRAVMTTRMPGEAHGALTNQEDAAVARLSGDASEAVFLGNGPIRVLAARFPDDQSVEALRGVRTTLNRGIAQAANNVVMFAGAAPSAGKSFAAANLAVLQAEVGSRVLLIDADMRRGRLAYFFGQYNRRGLSEVLAGDKEPRDVIRSVGIDGLSFMSCGCYPRNPAELLMGARFKEVLRRLSLAFDLVIVDTPPLLAVADAAIVANEAGVTVLVVRSGMQTEQEIAETVKKLQDANARLMGAVFNAIPLRRSNRGYAYAMGYKTLDLIEHRS</sequence>
<name>A0A2N7X070_9BURK</name>
<evidence type="ECO:0000256" key="6">
    <source>
        <dbReference type="SAM" id="Coils"/>
    </source>
</evidence>
<dbReference type="GO" id="GO:0005886">
    <property type="term" value="C:plasma membrane"/>
    <property type="evidence" value="ECO:0007669"/>
    <property type="project" value="TreeGrafter"/>
</dbReference>
<evidence type="ECO:0000256" key="5">
    <source>
        <dbReference type="ARBA" id="ARBA00023137"/>
    </source>
</evidence>
<keyword evidence="4" id="KW-0067">ATP-binding</keyword>
<dbReference type="SUPFAM" id="SSF52540">
    <property type="entry name" value="P-loop containing nucleoside triphosphate hydrolases"/>
    <property type="match status" value="1"/>
</dbReference>
<dbReference type="InterPro" id="IPR025669">
    <property type="entry name" value="AAA_dom"/>
</dbReference>
<dbReference type="PANTHER" id="PTHR32309">
    <property type="entry name" value="TYROSINE-PROTEIN KINASE"/>
    <property type="match status" value="1"/>
</dbReference>
<evidence type="ECO:0000256" key="7">
    <source>
        <dbReference type="SAM" id="Phobius"/>
    </source>
</evidence>
<dbReference type="NCBIfam" id="TIGR01007">
    <property type="entry name" value="eps_fam"/>
    <property type="match status" value="1"/>
</dbReference>
<dbReference type="CDD" id="cd05387">
    <property type="entry name" value="BY-kinase"/>
    <property type="match status" value="1"/>
</dbReference>
<keyword evidence="2" id="KW-0547">Nucleotide-binding</keyword>
<dbReference type="InterPro" id="IPR027417">
    <property type="entry name" value="P-loop_NTPase"/>
</dbReference>
<dbReference type="Pfam" id="PF13614">
    <property type="entry name" value="AAA_31"/>
    <property type="match status" value="1"/>
</dbReference>
<evidence type="ECO:0000256" key="4">
    <source>
        <dbReference type="ARBA" id="ARBA00022840"/>
    </source>
</evidence>
<dbReference type="InterPro" id="IPR032807">
    <property type="entry name" value="GNVR"/>
</dbReference>
<dbReference type="Gene3D" id="3.40.50.300">
    <property type="entry name" value="P-loop containing nucleotide triphosphate hydrolases"/>
    <property type="match status" value="1"/>
</dbReference>
<organism evidence="10 11">
    <name type="scientific">Trinickia symbiotica</name>
    <dbReference type="NCBI Taxonomy" id="863227"/>
    <lineage>
        <taxon>Bacteria</taxon>
        <taxon>Pseudomonadati</taxon>
        <taxon>Pseudomonadota</taxon>
        <taxon>Betaproteobacteria</taxon>
        <taxon>Burkholderiales</taxon>
        <taxon>Burkholderiaceae</taxon>
        <taxon>Trinickia</taxon>
    </lineage>
</organism>
<dbReference type="InterPro" id="IPR050445">
    <property type="entry name" value="Bact_polysacc_biosynth/exp"/>
</dbReference>
<evidence type="ECO:0000313" key="11">
    <source>
        <dbReference type="Proteomes" id="UP000235777"/>
    </source>
</evidence>
<keyword evidence="6" id="KW-0175">Coiled coil</keyword>
<reference evidence="10 11" key="1">
    <citation type="submission" date="2018-01" db="EMBL/GenBank/DDBJ databases">
        <title>Whole genome analyses suggest that Burkholderia sensu lato contains two further novel genera in the rhizoxinica-symbiotica group Mycetohabitans gen. nov., and Trinickia gen. nov.: implications for the evolution of diazotrophy and nodulation in the Burkholderiaceae.</title>
        <authorList>
            <person name="Estrada-de los Santos P."/>
            <person name="Palmer M."/>
            <person name="Chavez-Ramirez B."/>
            <person name="Beukes C."/>
            <person name="Steenkamp E.T."/>
            <person name="Hirsch A.M."/>
            <person name="Manyaka P."/>
            <person name="Maluk M."/>
            <person name="Lafos M."/>
            <person name="Crook M."/>
            <person name="Gross E."/>
            <person name="Simon M.F."/>
            <person name="Bueno dos Reis Junior F."/>
            <person name="Poole P.S."/>
            <person name="Venter S.N."/>
            <person name="James E.K."/>
        </authorList>
    </citation>
    <scope>NUCLEOTIDE SEQUENCE [LARGE SCALE GENOMIC DNA]</scope>
    <source>
        <strain evidence="10 11">JPY 581</strain>
    </source>
</reference>
<proteinExistence type="predicted"/>
<dbReference type="GO" id="GO:0004713">
    <property type="term" value="F:protein tyrosine kinase activity"/>
    <property type="evidence" value="ECO:0007669"/>
    <property type="project" value="UniProtKB-KW"/>
</dbReference>
<comment type="caution">
    <text evidence="10">The sequence shown here is derived from an EMBL/GenBank/DDBJ whole genome shotgun (WGS) entry which is preliminary data.</text>
</comment>
<protein>
    <submittedName>
        <fullName evidence="10">Capsular biosynthesis protein</fullName>
    </submittedName>
</protein>
<dbReference type="Proteomes" id="UP000235777">
    <property type="component" value="Unassembled WGS sequence"/>
</dbReference>
<evidence type="ECO:0000259" key="8">
    <source>
        <dbReference type="Pfam" id="PF13614"/>
    </source>
</evidence>
<keyword evidence="3" id="KW-0418">Kinase</keyword>
<feature type="transmembrane region" description="Helical" evidence="7">
    <location>
        <begin position="12"/>
        <end position="29"/>
    </location>
</feature>
<keyword evidence="7" id="KW-0472">Membrane</keyword>
<feature type="coiled-coil region" evidence="6">
    <location>
        <begin position="265"/>
        <end position="292"/>
    </location>
</feature>
<evidence type="ECO:0000256" key="3">
    <source>
        <dbReference type="ARBA" id="ARBA00022777"/>
    </source>
</evidence>
<dbReference type="PANTHER" id="PTHR32309:SF32">
    <property type="entry name" value="TYROSINE-PROTEIN KINASE ETK-RELATED"/>
    <property type="match status" value="1"/>
</dbReference>
<feature type="domain" description="AAA" evidence="8">
    <location>
        <begin position="566"/>
        <end position="715"/>
    </location>
</feature>
<dbReference type="InterPro" id="IPR005702">
    <property type="entry name" value="Wzc-like_C"/>
</dbReference>
<evidence type="ECO:0000313" key="10">
    <source>
        <dbReference type="EMBL" id="PMS35129.1"/>
    </source>
</evidence>
<dbReference type="OrthoDB" id="9808257at2"/>